<dbReference type="EMBL" id="PIDS01000767">
    <property type="protein sequence ID" value="PLL33523.1"/>
    <property type="molecule type" value="Genomic_DNA"/>
</dbReference>
<accession>A0A2J4QR38</accession>
<protein>
    <submittedName>
        <fullName evidence="1">Uncharacterized protein</fullName>
    </submittedName>
</protein>
<dbReference type="AlphaFoldDB" id="A0A2J4QR38"/>
<evidence type="ECO:0000313" key="1">
    <source>
        <dbReference type="EMBL" id="PLL33523.1"/>
    </source>
</evidence>
<sequence length="72" mass="8021">MNITTTQYRQGLKGCFISTERPQAGDSLTLVMPTCRGRRIIPVGEVQRVEAVGTSRCLVWVSKLAFVEGMNY</sequence>
<evidence type="ECO:0000313" key="2">
    <source>
        <dbReference type="Proteomes" id="UP000234505"/>
    </source>
</evidence>
<reference evidence="1 2" key="1">
    <citation type="submission" date="2017-11" db="EMBL/GenBank/DDBJ databases">
        <authorList>
            <person name="Han C.G."/>
        </authorList>
    </citation>
    <scope>NUCLEOTIDE SEQUENCE [LARGE SCALE GENOMIC DNA]</scope>
    <source>
        <strain evidence="1 2">A11</strain>
    </source>
</reference>
<name>A0A2J4QR38_9ENTR</name>
<proteinExistence type="predicted"/>
<organism evidence="1 2">
    <name type="scientific">Klebsiella michiganensis</name>
    <dbReference type="NCBI Taxonomy" id="1134687"/>
    <lineage>
        <taxon>Bacteria</taxon>
        <taxon>Pseudomonadati</taxon>
        <taxon>Pseudomonadota</taxon>
        <taxon>Gammaproteobacteria</taxon>
        <taxon>Enterobacterales</taxon>
        <taxon>Enterobacteriaceae</taxon>
        <taxon>Klebsiella/Raoultella group</taxon>
        <taxon>Klebsiella</taxon>
    </lineage>
</organism>
<comment type="caution">
    <text evidence="1">The sequence shown here is derived from an EMBL/GenBank/DDBJ whole genome shotgun (WGS) entry which is preliminary data.</text>
</comment>
<reference evidence="1 2" key="2">
    <citation type="submission" date="2018-01" db="EMBL/GenBank/DDBJ databases">
        <title>Genomic study of Klebsiella pneumoniae.</title>
        <authorList>
            <person name="Yang Y."/>
            <person name="Bicalho R."/>
        </authorList>
    </citation>
    <scope>NUCLEOTIDE SEQUENCE [LARGE SCALE GENOMIC DNA]</scope>
    <source>
        <strain evidence="1 2">A11</strain>
    </source>
</reference>
<dbReference type="Proteomes" id="UP000234505">
    <property type="component" value="Unassembled WGS sequence"/>
</dbReference>
<gene>
    <name evidence="1" type="ORF">CWN50_20245</name>
</gene>